<dbReference type="OrthoDB" id="7675350at2759"/>
<dbReference type="AlphaFoldDB" id="A0A026WB48"/>
<keyword evidence="3" id="KW-1185">Reference proteome</keyword>
<dbReference type="EMBL" id="KK107309">
    <property type="protein sequence ID" value="EZA52896.1"/>
    <property type="molecule type" value="Genomic_DNA"/>
</dbReference>
<sequence length="282" mass="33008">MERKETAQLHKLKEELLKKVILLRNKLKDQEESGRQLPINFNISAPSSNDEDHKLSESLSTKYKTKLCEISSQLTGITFQNVNKRWLHDNVYVYVAKVKTKTISFNLELTIVFKDFSDFSIDDIRCYFIDVDDCYMIEISPWFEKIISMKNFSLLMSALSNYNENNILRSKILRNLEGNKYANVEPYTQDTGGILVYVHPSGDTAKNYLIFQWTMKFLELTWHIEHFFTVKSTDIGVRFSEENYSLLKEFCKVGLTRDSLVELWNRLCTAVDAYHAKNTKNM</sequence>
<protein>
    <recommendedName>
        <fullName evidence="4">Centromere protein P</fullName>
    </recommendedName>
</protein>
<reference evidence="1 3" key="1">
    <citation type="journal article" date="2014" name="Curr. Biol.">
        <title>The genome of the clonal raider ant Cerapachys biroi.</title>
        <authorList>
            <person name="Oxley P.R."/>
            <person name="Ji L."/>
            <person name="Fetter-Pruneda I."/>
            <person name="McKenzie S.K."/>
            <person name="Li C."/>
            <person name="Hu H."/>
            <person name="Zhang G."/>
            <person name="Kronauer D.J."/>
        </authorList>
    </citation>
    <scope>NUCLEOTIDE SEQUENCE [LARGE SCALE GENOMIC DNA]</scope>
</reference>
<name>A0A026WB48_OOCBI</name>
<evidence type="ECO:0000313" key="1">
    <source>
        <dbReference type="EMBL" id="EZA52896.1"/>
    </source>
</evidence>
<gene>
    <name evidence="2" type="ORF">DMN91_010457</name>
    <name evidence="1" type="ORF">X777_07721</name>
</gene>
<dbReference type="Proteomes" id="UP000279307">
    <property type="component" value="Chromosome 11"/>
</dbReference>
<dbReference type="OMA" id="TCHFINI"/>
<evidence type="ECO:0000313" key="2">
    <source>
        <dbReference type="EMBL" id="RLU16389.1"/>
    </source>
</evidence>
<accession>A0A026WB48</accession>
<reference evidence="2" key="3">
    <citation type="submission" date="2018-07" db="EMBL/GenBank/DDBJ databases">
        <authorList>
            <person name="Mckenzie S.K."/>
            <person name="Kronauer D.J.C."/>
        </authorList>
    </citation>
    <scope>NUCLEOTIDE SEQUENCE</scope>
    <source>
        <strain evidence="2">Clonal line C1</strain>
    </source>
</reference>
<evidence type="ECO:0000313" key="3">
    <source>
        <dbReference type="Proteomes" id="UP000053097"/>
    </source>
</evidence>
<reference evidence="2" key="2">
    <citation type="journal article" date="2018" name="Genome Res.">
        <title>The genomic architecture and molecular evolution of ant odorant receptors.</title>
        <authorList>
            <person name="McKenzie S.K."/>
            <person name="Kronauer D.J.C."/>
        </authorList>
    </citation>
    <scope>NUCLEOTIDE SEQUENCE [LARGE SCALE GENOMIC DNA]</scope>
    <source>
        <strain evidence="2">Clonal line C1</strain>
    </source>
</reference>
<dbReference type="EMBL" id="QOIP01000011">
    <property type="protein sequence ID" value="RLU16389.1"/>
    <property type="molecule type" value="Genomic_DNA"/>
</dbReference>
<dbReference type="Proteomes" id="UP000053097">
    <property type="component" value="Unassembled WGS sequence"/>
</dbReference>
<proteinExistence type="predicted"/>
<evidence type="ECO:0008006" key="4">
    <source>
        <dbReference type="Google" id="ProtNLM"/>
    </source>
</evidence>
<organism evidence="1 3">
    <name type="scientific">Ooceraea biroi</name>
    <name type="common">Clonal raider ant</name>
    <name type="synonym">Cerapachys biroi</name>
    <dbReference type="NCBI Taxonomy" id="2015173"/>
    <lineage>
        <taxon>Eukaryota</taxon>
        <taxon>Metazoa</taxon>
        <taxon>Ecdysozoa</taxon>
        <taxon>Arthropoda</taxon>
        <taxon>Hexapoda</taxon>
        <taxon>Insecta</taxon>
        <taxon>Pterygota</taxon>
        <taxon>Neoptera</taxon>
        <taxon>Endopterygota</taxon>
        <taxon>Hymenoptera</taxon>
        <taxon>Apocrita</taxon>
        <taxon>Aculeata</taxon>
        <taxon>Formicoidea</taxon>
        <taxon>Formicidae</taxon>
        <taxon>Dorylinae</taxon>
        <taxon>Ooceraea</taxon>
    </lineage>
</organism>